<gene>
    <name evidence="2" type="ORF">UT63_C0017G0008</name>
</gene>
<organism evidence="2 3">
    <name type="scientific">Candidatus Gottesmanbacteria bacterium GW2011_GWC2_39_8</name>
    <dbReference type="NCBI Taxonomy" id="1618450"/>
    <lineage>
        <taxon>Bacteria</taxon>
        <taxon>Candidatus Gottesmaniibacteriota</taxon>
    </lineage>
</organism>
<dbReference type="SUPFAM" id="SSF53920">
    <property type="entry name" value="Fe-only hydrogenase"/>
    <property type="match status" value="1"/>
</dbReference>
<dbReference type="Gene3D" id="3.40.950.10">
    <property type="entry name" value="Fe-only Hydrogenase (Larger Subunit), Chain L, domain 3"/>
    <property type="match status" value="1"/>
</dbReference>
<comment type="caution">
    <text evidence="2">The sequence shown here is derived from an EMBL/GenBank/DDBJ whole genome shotgun (WGS) entry which is preliminary data.</text>
</comment>
<evidence type="ECO:0000313" key="2">
    <source>
        <dbReference type="EMBL" id="KKR33417.1"/>
    </source>
</evidence>
<accession>A0A0G0T6F3</accession>
<dbReference type="EMBL" id="LBXN01000017">
    <property type="protein sequence ID" value="KKR33417.1"/>
    <property type="molecule type" value="Genomic_DNA"/>
</dbReference>
<proteinExistence type="predicted"/>
<reference evidence="2 3" key="1">
    <citation type="journal article" date="2015" name="Nature">
        <title>rRNA introns, odd ribosomes, and small enigmatic genomes across a large radiation of phyla.</title>
        <authorList>
            <person name="Brown C.T."/>
            <person name="Hug L.A."/>
            <person name="Thomas B.C."/>
            <person name="Sharon I."/>
            <person name="Castelle C.J."/>
            <person name="Singh A."/>
            <person name="Wilkins M.J."/>
            <person name="Williams K.H."/>
            <person name="Banfield J.F."/>
        </authorList>
    </citation>
    <scope>NUCLEOTIDE SEQUENCE [LARGE SCALE GENOMIC DNA]</scope>
</reference>
<protein>
    <submittedName>
        <fullName evidence="2">Fe-S cluster domain protein</fullName>
    </submittedName>
</protein>
<dbReference type="AlphaFoldDB" id="A0A0G0T6F3"/>
<evidence type="ECO:0000313" key="3">
    <source>
        <dbReference type="Proteomes" id="UP000034539"/>
    </source>
</evidence>
<dbReference type="InterPro" id="IPR050340">
    <property type="entry name" value="Cytosolic_Fe-S_CAF"/>
</dbReference>
<dbReference type="Proteomes" id="UP000034539">
    <property type="component" value="Unassembled WGS sequence"/>
</dbReference>
<dbReference type="InterPro" id="IPR009016">
    <property type="entry name" value="Fe_hydrogenase"/>
</dbReference>
<name>A0A0G0T6F3_9BACT</name>
<dbReference type="PANTHER" id="PTHR11615">
    <property type="entry name" value="NITRATE, FORMATE, IRON DEHYDROGENASE"/>
    <property type="match status" value="1"/>
</dbReference>
<dbReference type="InterPro" id="IPR004108">
    <property type="entry name" value="Fe_hydrogenase_lsu_C"/>
</dbReference>
<sequence>MSKETEELIELIGSGKNLTTMLAPSFPIIFSYPEIVGKLKRLGFKYVVETAVGAQKTNEILMKMLKENPKSKFITSPCASFSQMIKTKYPELLKYLTPVHSPMYYTAEIVKEKWPDTKPVFIGPCIVKKLEASNYTDIDILVITFKELNEILQYFKSDGKEEDVNYYFDMISPTTRLYPISGGLTQSANLHQLLTPNQIQVVSGWQNCIQALDNFEKNTEIRLLDILYCDGGCINGSGIESKLNTEERRDKIVSFWQEGIRSNS</sequence>
<feature type="domain" description="Iron hydrogenase large subunit C-terminal" evidence="1">
    <location>
        <begin position="32"/>
        <end position="236"/>
    </location>
</feature>
<evidence type="ECO:0000259" key="1">
    <source>
        <dbReference type="Pfam" id="PF02906"/>
    </source>
</evidence>
<dbReference type="Pfam" id="PF02906">
    <property type="entry name" value="Fe_hyd_lg_C"/>
    <property type="match status" value="1"/>
</dbReference>